<proteinExistence type="predicted"/>
<protein>
    <submittedName>
        <fullName evidence="1">Uncharacterized protein</fullName>
    </submittedName>
</protein>
<organism evidence="1 2">
    <name type="scientific">Pontibacter rugosus</name>
    <dbReference type="NCBI Taxonomy" id="1745966"/>
    <lineage>
        <taxon>Bacteria</taxon>
        <taxon>Pseudomonadati</taxon>
        <taxon>Bacteroidota</taxon>
        <taxon>Cytophagia</taxon>
        <taxon>Cytophagales</taxon>
        <taxon>Hymenobacteraceae</taxon>
        <taxon>Pontibacter</taxon>
    </lineage>
</organism>
<dbReference type="RefSeq" id="WP_377530914.1">
    <property type="nucleotide sequence ID" value="NZ_JBHTLD010000207.1"/>
</dbReference>
<comment type="caution">
    <text evidence="1">The sequence shown here is derived from an EMBL/GenBank/DDBJ whole genome shotgun (WGS) entry which is preliminary data.</text>
</comment>
<reference evidence="2" key="1">
    <citation type="journal article" date="2019" name="Int. J. Syst. Evol. Microbiol.">
        <title>The Global Catalogue of Microorganisms (GCM) 10K type strain sequencing project: providing services to taxonomists for standard genome sequencing and annotation.</title>
        <authorList>
            <consortium name="The Broad Institute Genomics Platform"/>
            <consortium name="The Broad Institute Genome Sequencing Center for Infectious Disease"/>
            <person name="Wu L."/>
            <person name="Ma J."/>
        </authorList>
    </citation>
    <scope>NUCLEOTIDE SEQUENCE [LARGE SCALE GENOMIC DNA]</scope>
    <source>
        <strain evidence="2">JCM 31319</strain>
    </source>
</reference>
<dbReference type="Gene3D" id="1.10.1660.10">
    <property type="match status" value="1"/>
</dbReference>
<accession>A0ABW3STY8</accession>
<name>A0ABW3STY8_9BACT</name>
<gene>
    <name evidence="1" type="ORF">ACFQ2O_17715</name>
</gene>
<dbReference type="Proteomes" id="UP001597094">
    <property type="component" value="Unassembled WGS sequence"/>
</dbReference>
<evidence type="ECO:0000313" key="2">
    <source>
        <dbReference type="Proteomes" id="UP001597094"/>
    </source>
</evidence>
<evidence type="ECO:0000313" key="1">
    <source>
        <dbReference type="EMBL" id="MFD1188055.1"/>
    </source>
</evidence>
<keyword evidence="2" id="KW-1185">Reference proteome</keyword>
<dbReference type="EMBL" id="JBHTLD010000207">
    <property type="protein sequence ID" value="MFD1188055.1"/>
    <property type="molecule type" value="Genomic_DNA"/>
</dbReference>
<sequence>MKGKYFAVDIPVYDSPGDYAMEILENLKYRQFTLKDAGITSRVHNNWRSLGIVPDSEEDGKKLYFDFIQYLWLQIVKDLRRFGLPLETIAAVKDYMFDEDFMAGVELDDDQRASFRKTFEEAAGRPITEEELEEVEENLKKRNTFYPYRFSLVVLNHFQHRSNTHLYVFPDGGVAVWSDAEQNANPEGKPDLDEPHINVPLGHYFAQFLNDETKAQFLPKIPILTREENEVLRAMRSDEVKELTIKFSKRGGKRRADLITKVDRELSDKQKKEIARILGTRDYSTITMKTQNGTQLTFEEAQRTRL</sequence>